<sequence>MSIPLHFSSHFRRLLLYSHRCQSKFSAMTLLKLFKTLFSYIA</sequence>
<protein>
    <submittedName>
        <fullName evidence="1">Uncharacterized protein</fullName>
    </submittedName>
</protein>
<proteinExistence type="predicted"/>
<dbReference type="HOGENOM" id="CLU_3250465_0_0_9"/>
<evidence type="ECO:0000313" key="2">
    <source>
        <dbReference type="Proteomes" id="UP000004416"/>
    </source>
</evidence>
<gene>
    <name evidence="1" type="ORF">HMPREF0322_03398</name>
</gene>
<reference evidence="1 2" key="1">
    <citation type="submission" date="2011-08" db="EMBL/GenBank/DDBJ databases">
        <authorList>
            <person name="Weinstock G."/>
            <person name="Sodergren E."/>
            <person name="Clifton S."/>
            <person name="Fulton L."/>
            <person name="Fulton B."/>
            <person name="Courtney L."/>
            <person name="Fronick C."/>
            <person name="Harrison M."/>
            <person name="Strong C."/>
            <person name="Farmer C."/>
            <person name="Delahaunty K."/>
            <person name="Markovic C."/>
            <person name="Hall O."/>
            <person name="Minx P."/>
            <person name="Tomlinson C."/>
            <person name="Mitreva M."/>
            <person name="Hou S."/>
            <person name="Chen J."/>
            <person name="Wollam A."/>
            <person name="Pepin K.H."/>
            <person name="Johnson M."/>
            <person name="Bhonagiri V."/>
            <person name="Zhang X."/>
            <person name="Suruliraj S."/>
            <person name="Warren W."/>
            <person name="Chinwalla A."/>
            <person name="Mardis E.R."/>
            <person name="Wilson R.K."/>
        </authorList>
    </citation>
    <scope>NUCLEOTIDE SEQUENCE [LARGE SCALE GENOMIC DNA]</scope>
    <source>
        <strain evidence="1 2">DP7</strain>
    </source>
</reference>
<evidence type="ECO:0000313" key="1">
    <source>
        <dbReference type="EMBL" id="EHL05857.1"/>
    </source>
</evidence>
<name>G9XQZ9_DESHA</name>
<dbReference type="EMBL" id="AFZX01000091">
    <property type="protein sequence ID" value="EHL05857.1"/>
    <property type="molecule type" value="Genomic_DNA"/>
</dbReference>
<dbReference type="AlphaFoldDB" id="G9XQZ9"/>
<comment type="caution">
    <text evidence="1">The sequence shown here is derived from an EMBL/GenBank/DDBJ whole genome shotgun (WGS) entry which is preliminary data.</text>
</comment>
<dbReference type="Proteomes" id="UP000004416">
    <property type="component" value="Unassembled WGS sequence"/>
</dbReference>
<accession>G9XQZ9</accession>
<organism evidence="1 2">
    <name type="scientific">Desulfitobacterium hafniense DP7</name>
    <dbReference type="NCBI Taxonomy" id="537010"/>
    <lineage>
        <taxon>Bacteria</taxon>
        <taxon>Bacillati</taxon>
        <taxon>Bacillota</taxon>
        <taxon>Clostridia</taxon>
        <taxon>Eubacteriales</taxon>
        <taxon>Desulfitobacteriaceae</taxon>
        <taxon>Desulfitobacterium</taxon>
    </lineage>
</organism>